<gene>
    <name evidence="2" type="ORF">SO802_033237</name>
</gene>
<keyword evidence="1" id="KW-0732">Signal</keyword>
<organism evidence="2 3">
    <name type="scientific">Lithocarpus litseifolius</name>
    <dbReference type="NCBI Taxonomy" id="425828"/>
    <lineage>
        <taxon>Eukaryota</taxon>
        <taxon>Viridiplantae</taxon>
        <taxon>Streptophyta</taxon>
        <taxon>Embryophyta</taxon>
        <taxon>Tracheophyta</taxon>
        <taxon>Spermatophyta</taxon>
        <taxon>Magnoliopsida</taxon>
        <taxon>eudicotyledons</taxon>
        <taxon>Gunneridae</taxon>
        <taxon>Pentapetalae</taxon>
        <taxon>rosids</taxon>
        <taxon>fabids</taxon>
        <taxon>Fagales</taxon>
        <taxon>Fagaceae</taxon>
        <taxon>Lithocarpus</taxon>
    </lineage>
</organism>
<reference evidence="2 3" key="1">
    <citation type="submission" date="2024-01" db="EMBL/GenBank/DDBJ databases">
        <title>A telomere-to-telomere, gap-free genome of sweet tea (Lithocarpus litseifolius).</title>
        <authorList>
            <person name="Zhou J."/>
        </authorList>
    </citation>
    <scope>NUCLEOTIDE SEQUENCE [LARGE SCALE GENOMIC DNA]</scope>
    <source>
        <strain evidence="2">Zhou-2022a</strain>
        <tissue evidence="2">Leaf</tissue>
    </source>
</reference>
<evidence type="ECO:0000313" key="2">
    <source>
        <dbReference type="EMBL" id="KAK9983712.1"/>
    </source>
</evidence>
<dbReference type="InterPro" id="IPR036758">
    <property type="entry name" value="At5g01610-like"/>
</dbReference>
<sequence>MATNLTLFFFFFLLLVSPLATSSPTPITITNPIEDDTKSAYDALADFNFPQGLLPKGALGYELDQNTGRFKAFLNGSCSFSLEGSYDLKYKSTISGYISKNKLTGLTGISVKILFLWLNIIEVGRDGDDLYFSVGIASASFPIDNFYECPQCGCGLNCGSQQGSNLAALLLAQNSEVIFVLETCVLVPIFIGSIANELYLNWHLLPCLDIGFETHLGKFSKLEQPSPHLISVYILDELRCVGDANKFPSLRFRRTAFGMLVEETKNRAVKPVMTCSVSQ</sequence>
<protein>
    <submittedName>
        <fullName evidence="2">Uncharacterized protein</fullName>
    </submittedName>
</protein>
<feature type="chain" id="PRO_5043621024" evidence="1">
    <location>
        <begin position="23"/>
        <end position="279"/>
    </location>
</feature>
<dbReference type="Proteomes" id="UP001459277">
    <property type="component" value="Unassembled WGS sequence"/>
</dbReference>
<evidence type="ECO:0000256" key="1">
    <source>
        <dbReference type="SAM" id="SignalP"/>
    </source>
</evidence>
<evidence type="ECO:0000313" key="3">
    <source>
        <dbReference type="Proteomes" id="UP001459277"/>
    </source>
</evidence>
<dbReference type="PANTHER" id="PTHR31676">
    <property type="entry name" value="T31J12.3 PROTEIN-RELATED"/>
    <property type="match status" value="1"/>
</dbReference>
<dbReference type="AlphaFoldDB" id="A0AAW2BD00"/>
<proteinExistence type="predicted"/>
<dbReference type="SUPFAM" id="SSF141562">
    <property type="entry name" value="At5g01610-like"/>
    <property type="match status" value="1"/>
</dbReference>
<comment type="caution">
    <text evidence="2">The sequence shown here is derived from an EMBL/GenBank/DDBJ whole genome shotgun (WGS) entry which is preliminary data.</text>
</comment>
<accession>A0AAW2BD00</accession>
<dbReference type="InterPro" id="IPR007493">
    <property type="entry name" value="DUF538"/>
</dbReference>
<name>A0AAW2BD00_9ROSI</name>
<dbReference type="Gene3D" id="2.30.240.10">
    <property type="entry name" value="At5g01610-like"/>
    <property type="match status" value="1"/>
</dbReference>
<dbReference type="EMBL" id="JAZDWU010000012">
    <property type="protein sequence ID" value="KAK9983712.1"/>
    <property type="molecule type" value="Genomic_DNA"/>
</dbReference>
<dbReference type="Pfam" id="PF04398">
    <property type="entry name" value="DUF538"/>
    <property type="match status" value="1"/>
</dbReference>
<keyword evidence="3" id="KW-1185">Reference proteome</keyword>
<feature type="signal peptide" evidence="1">
    <location>
        <begin position="1"/>
        <end position="22"/>
    </location>
</feature>
<dbReference type="PANTHER" id="PTHR31676:SF156">
    <property type="entry name" value="F22D16.19 PROTEIN"/>
    <property type="match status" value="1"/>
</dbReference>